<evidence type="ECO:0000313" key="1">
    <source>
        <dbReference type="EMBL" id="GFS18869.1"/>
    </source>
</evidence>
<proteinExistence type="predicted"/>
<accession>A0AAV4J7W8</accession>
<gene>
    <name evidence="1" type="ORF">ElyMa_005017400</name>
</gene>
<dbReference type="AlphaFoldDB" id="A0AAV4J7W8"/>
<name>A0AAV4J7W8_9GAST</name>
<keyword evidence="2" id="KW-1185">Reference proteome</keyword>
<evidence type="ECO:0000313" key="2">
    <source>
        <dbReference type="Proteomes" id="UP000762676"/>
    </source>
</evidence>
<protein>
    <submittedName>
        <fullName evidence="1">Uncharacterized protein</fullName>
    </submittedName>
</protein>
<organism evidence="1 2">
    <name type="scientific">Elysia marginata</name>
    <dbReference type="NCBI Taxonomy" id="1093978"/>
    <lineage>
        <taxon>Eukaryota</taxon>
        <taxon>Metazoa</taxon>
        <taxon>Spiralia</taxon>
        <taxon>Lophotrochozoa</taxon>
        <taxon>Mollusca</taxon>
        <taxon>Gastropoda</taxon>
        <taxon>Heterobranchia</taxon>
        <taxon>Euthyneura</taxon>
        <taxon>Panpulmonata</taxon>
        <taxon>Sacoglossa</taxon>
        <taxon>Placobranchoidea</taxon>
        <taxon>Plakobranchidae</taxon>
        <taxon>Elysia</taxon>
    </lineage>
</organism>
<dbReference type="EMBL" id="BMAT01010037">
    <property type="protein sequence ID" value="GFS18869.1"/>
    <property type="molecule type" value="Genomic_DNA"/>
</dbReference>
<reference evidence="1 2" key="1">
    <citation type="journal article" date="2021" name="Elife">
        <title>Chloroplast acquisition without the gene transfer in kleptoplastic sea slugs, Plakobranchus ocellatus.</title>
        <authorList>
            <person name="Maeda T."/>
            <person name="Takahashi S."/>
            <person name="Yoshida T."/>
            <person name="Shimamura S."/>
            <person name="Takaki Y."/>
            <person name="Nagai Y."/>
            <person name="Toyoda A."/>
            <person name="Suzuki Y."/>
            <person name="Arimoto A."/>
            <person name="Ishii H."/>
            <person name="Satoh N."/>
            <person name="Nishiyama T."/>
            <person name="Hasebe M."/>
            <person name="Maruyama T."/>
            <person name="Minagawa J."/>
            <person name="Obokata J."/>
            <person name="Shigenobu S."/>
        </authorList>
    </citation>
    <scope>NUCLEOTIDE SEQUENCE [LARGE SCALE GENOMIC DNA]</scope>
</reference>
<comment type="caution">
    <text evidence="1">The sequence shown here is derived from an EMBL/GenBank/DDBJ whole genome shotgun (WGS) entry which is preliminary data.</text>
</comment>
<sequence>MAFSDRRMVELTLQFQSFRRGPSIYKHNTSLLTNPDYVKMINDFLEQCDQLYTELDPHTKWEMIKIDTSEKEANNSANTCLNKRKNRREELSAELDELDRMLPSDPNNLETHQKYQWKKGSRNYIYSRNARVST</sequence>
<dbReference type="Proteomes" id="UP000762676">
    <property type="component" value="Unassembled WGS sequence"/>
</dbReference>